<dbReference type="STRING" id="1499687.BN1080_02489"/>
<dbReference type="PANTHER" id="PTHR31118:SF32">
    <property type="entry name" value="KYNURENINE FORMAMIDASE"/>
    <property type="match status" value="1"/>
</dbReference>
<evidence type="ECO:0000256" key="7">
    <source>
        <dbReference type="ARBA" id="ARBA00022801"/>
    </source>
</evidence>
<keyword evidence="6" id="KW-0479">Metal-binding</keyword>
<reference evidence="12 13" key="1">
    <citation type="submission" date="2014-09" db="EMBL/GenBank/DDBJ databases">
        <authorList>
            <person name="Urmite Genomes Urmite Genomes"/>
        </authorList>
    </citation>
    <scope>NUCLEOTIDE SEQUENCE [LARGE SCALE GENOMIC DNA]</scope>
    <source>
        <strain evidence="12 13">ES2</strain>
    </source>
</reference>
<dbReference type="GO" id="GO:0046872">
    <property type="term" value="F:metal ion binding"/>
    <property type="evidence" value="ECO:0007669"/>
    <property type="project" value="UniProtKB-KW"/>
</dbReference>
<keyword evidence="9" id="KW-0823">Tryptophan catabolism</keyword>
<evidence type="ECO:0000256" key="11">
    <source>
        <dbReference type="ARBA" id="ARBA00060547"/>
    </source>
</evidence>
<dbReference type="EC" id="3.5.1.9" evidence="4"/>
<evidence type="ECO:0000256" key="4">
    <source>
        <dbReference type="ARBA" id="ARBA00012930"/>
    </source>
</evidence>
<protein>
    <recommendedName>
        <fullName evidence="5">Kynurenine formamidase</fullName>
        <ecNumber evidence="4">3.5.1.9</ecNumber>
    </recommendedName>
</protein>
<gene>
    <name evidence="12" type="primary">kynB_2</name>
    <name evidence="12" type="ORF">BN1080_02489</name>
</gene>
<proteinExistence type="predicted"/>
<dbReference type="SUPFAM" id="SSF102198">
    <property type="entry name" value="Putative cyclase"/>
    <property type="match status" value="1"/>
</dbReference>
<evidence type="ECO:0000256" key="5">
    <source>
        <dbReference type="ARBA" id="ARBA00014889"/>
    </source>
</evidence>
<comment type="cofactor">
    <cofactor evidence="1">
        <name>Zn(2+)</name>
        <dbReference type="ChEBI" id="CHEBI:29105"/>
    </cofactor>
</comment>
<evidence type="ECO:0000256" key="3">
    <source>
        <dbReference type="ARBA" id="ARBA00011738"/>
    </source>
</evidence>
<dbReference type="Gene3D" id="3.50.30.50">
    <property type="entry name" value="Putative cyclase"/>
    <property type="match status" value="1"/>
</dbReference>
<dbReference type="GO" id="GO:0019441">
    <property type="term" value="P:L-tryptophan catabolic process to kynurenine"/>
    <property type="evidence" value="ECO:0007669"/>
    <property type="project" value="InterPro"/>
</dbReference>
<dbReference type="Pfam" id="PF04199">
    <property type="entry name" value="Cyclase"/>
    <property type="match status" value="1"/>
</dbReference>
<evidence type="ECO:0000256" key="6">
    <source>
        <dbReference type="ARBA" id="ARBA00022723"/>
    </source>
</evidence>
<comment type="pathway">
    <text evidence="11">Amino-acid degradation; L-tryptophan degradation via kynurenine pathway; L-kynurenine from L-tryptophan: step 2/2.</text>
</comment>
<evidence type="ECO:0000313" key="12">
    <source>
        <dbReference type="EMBL" id="CEG23511.1"/>
    </source>
</evidence>
<dbReference type="AlphaFoldDB" id="A0A098EQD2"/>
<dbReference type="InterPro" id="IPR037175">
    <property type="entry name" value="KFase_sf"/>
</dbReference>
<dbReference type="InterPro" id="IPR007325">
    <property type="entry name" value="KFase/CYL"/>
</dbReference>
<dbReference type="FunFam" id="3.50.30.50:FF:000001">
    <property type="entry name" value="Kynurenine formamidase"/>
    <property type="match status" value="1"/>
</dbReference>
<dbReference type="Proteomes" id="UP000043699">
    <property type="component" value="Unassembled WGS sequence"/>
</dbReference>
<evidence type="ECO:0000256" key="8">
    <source>
        <dbReference type="ARBA" id="ARBA00022833"/>
    </source>
</evidence>
<dbReference type="GO" id="GO:0004061">
    <property type="term" value="F:arylformamidase activity"/>
    <property type="evidence" value="ECO:0007669"/>
    <property type="project" value="UniProtKB-EC"/>
</dbReference>
<organism evidence="12 13">
    <name type="scientific">Planococcus massiliensis</name>
    <dbReference type="NCBI Taxonomy" id="1499687"/>
    <lineage>
        <taxon>Bacteria</taxon>
        <taxon>Bacillati</taxon>
        <taxon>Bacillota</taxon>
        <taxon>Bacilli</taxon>
        <taxon>Bacillales</taxon>
        <taxon>Caryophanaceae</taxon>
        <taxon>Planococcus</taxon>
    </lineage>
</organism>
<dbReference type="EMBL" id="CCXS01000001">
    <property type="protein sequence ID" value="CEG23511.1"/>
    <property type="molecule type" value="Genomic_DNA"/>
</dbReference>
<comment type="function">
    <text evidence="2">Catalyzes the hydrolysis of N-formyl-L-kynurenine to L-kynurenine, the second step in the kynurenine pathway of tryptophan degradation.</text>
</comment>
<dbReference type="PANTHER" id="PTHR31118">
    <property type="entry name" value="CYCLASE-LIKE PROTEIN 2"/>
    <property type="match status" value="1"/>
</dbReference>
<evidence type="ECO:0000313" key="13">
    <source>
        <dbReference type="Proteomes" id="UP000043699"/>
    </source>
</evidence>
<dbReference type="RefSeq" id="WP_324607159.1">
    <property type="nucleotide sequence ID" value="NZ_CCXS01000001.1"/>
</dbReference>
<name>A0A098EQD2_9BACL</name>
<keyword evidence="7" id="KW-0378">Hydrolase</keyword>
<sequence>MKKMEILDITMSLSSRTPEWPGDVAFDYKLSTTKEESGSVNVGQFTTSTHIGTHVDAPFHYDDRGIKIDELPLDVYRSTAQVADVRGLEKITPEDLPVLEEGVTTLLLKSDTWKDRTQFPDFWPLFDPRIAEWMAEKGIRLLGVDVPSVDAETSKELPMHMAMNRNGRFILEGIVLDDVEAGVYELIALPLKIKGAEGSPVRAVLYR</sequence>
<accession>A0A098EQD2</accession>
<evidence type="ECO:0000256" key="1">
    <source>
        <dbReference type="ARBA" id="ARBA00001947"/>
    </source>
</evidence>
<comment type="catalytic activity">
    <reaction evidence="10">
        <text>N-formyl-L-kynurenine + H2O = L-kynurenine + formate + H(+)</text>
        <dbReference type="Rhea" id="RHEA:13009"/>
        <dbReference type="ChEBI" id="CHEBI:15377"/>
        <dbReference type="ChEBI" id="CHEBI:15378"/>
        <dbReference type="ChEBI" id="CHEBI:15740"/>
        <dbReference type="ChEBI" id="CHEBI:57959"/>
        <dbReference type="ChEBI" id="CHEBI:58629"/>
        <dbReference type="EC" id="3.5.1.9"/>
    </reaction>
</comment>
<evidence type="ECO:0000256" key="9">
    <source>
        <dbReference type="ARBA" id="ARBA00023079"/>
    </source>
</evidence>
<keyword evidence="13" id="KW-1185">Reference proteome</keyword>
<comment type="subunit">
    <text evidence="3">Homodimer.</text>
</comment>
<keyword evidence="8" id="KW-0862">Zinc</keyword>
<evidence type="ECO:0000256" key="2">
    <source>
        <dbReference type="ARBA" id="ARBA00002204"/>
    </source>
</evidence>
<evidence type="ECO:0000256" key="10">
    <source>
        <dbReference type="ARBA" id="ARBA00048496"/>
    </source>
</evidence>